<comment type="caution">
    <text evidence="2">The sequence shown here is derived from an EMBL/GenBank/DDBJ whole genome shotgun (WGS) entry which is preliminary data.</text>
</comment>
<dbReference type="OrthoDB" id="405996at2759"/>
<accession>A0A5C5G359</accession>
<gene>
    <name evidence="2" type="ORF">DMC30DRAFT_373606</name>
</gene>
<dbReference type="GO" id="GO:0043812">
    <property type="term" value="F:phosphatidylinositol-4-phosphate phosphatase activity"/>
    <property type="evidence" value="ECO:0007669"/>
    <property type="project" value="TreeGrafter"/>
</dbReference>
<keyword evidence="3" id="KW-1185">Reference proteome</keyword>
<organism evidence="2 3">
    <name type="scientific">Rhodotorula diobovata</name>
    <dbReference type="NCBI Taxonomy" id="5288"/>
    <lineage>
        <taxon>Eukaryota</taxon>
        <taxon>Fungi</taxon>
        <taxon>Dikarya</taxon>
        <taxon>Basidiomycota</taxon>
        <taxon>Pucciniomycotina</taxon>
        <taxon>Microbotryomycetes</taxon>
        <taxon>Sporidiobolales</taxon>
        <taxon>Sporidiobolaceae</taxon>
        <taxon>Rhodotorula</taxon>
    </lineage>
</organism>
<dbReference type="AlphaFoldDB" id="A0A5C5G359"/>
<sequence length="690" mass="75607">MQVHEQYRLYTGTDHYTLVAPSPDHPQTLTISRATSHLSLQPGAHPPARAESDLPCHGLFGLISLAHSDYLIVVTKRAKVTTVLDTPIYTATDFGVYPLERKSTADLLSLPDEAYLLGLVKAHLYSAPFYFSYGGYNVTTRLQAQPDAPNGDRPLWETADDRFFWNRYLQQRLIDATTGPGDEDYSRFILPVLFGFLEFKPTSLNGRPLTFGLISRRNRFRAGTRYFSRGIDEHGNVSNFNETEQLVLLDNAAVGAGAGGREGGGGGVRGEVRFSFVQTRGSVPVYWAEINNLRYKPDLKILDLASTAESLSRHFTQQISLYGPQYLVNLVNSSGYERPVKEAYERALDALGNPDVRYTYFDFHKECRGLRFDRVGVLIDGLHDELVEQGYYYHDTTASGPQAQRRQTSVVRTNCMDCLDRTNVVQSALAKWVLNTQLRQVGVLSVKESVEEHAAFLSLFRNVWADNADTVSRAYSGTGALKTDFTRTGKRSKEGALQDGINSLMRYVKNNFLDGPRQDAYDLVTGTWVPRRGGGDALVGAAAGQRARSVVVRAAPWGLVGAVGLLAVAAFASNFVAEYLAPPTRVALFALVVGGLSAHSIAQHGIDYVAQPRLARKALDEVLAYEGKGFESGRRGRGAAVKVETGGAGGAAAVGGAKMVSVEEKTKRTQARKESHVLPMLATPVATKQD</sequence>
<evidence type="ECO:0000313" key="2">
    <source>
        <dbReference type="EMBL" id="TNY22872.1"/>
    </source>
</evidence>
<dbReference type="PANTHER" id="PTHR45662:SF2">
    <property type="entry name" value="PHOSPHATIDYLINOSITOL-3-PHOSPHATASE SAC1"/>
    <property type="match status" value="1"/>
</dbReference>
<dbReference type="PROSITE" id="PS50275">
    <property type="entry name" value="SAC"/>
    <property type="match status" value="1"/>
</dbReference>
<name>A0A5C5G359_9BASI</name>
<reference evidence="2 3" key="1">
    <citation type="submission" date="2019-03" db="EMBL/GenBank/DDBJ databases">
        <title>Rhodosporidium diobovatum UCD-FST 08-225 genome sequencing, assembly, and annotation.</title>
        <authorList>
            <person name="Fakankun I.U."/>
            <person name="Fristensky B."/>
            <person name="Levin D.B."/>
        </authorList>
    </citation>
    <scope>NUCLEOTIDE SEQUENCE [LARGE SCALE GENOMIC DNA]</scope>
    <source>
        <strain evidence="2 3">UCD-FST 08-225</strain>
    </source>
</reference>
<dbReference type="GO" id="GO:0005783">
    <property type="term" value="C:endoplasmic reticulum"/>
    <property type="evidence" value="ECO:0007669"/>
    <property type="project" value="TreeGrafter"/>
</dbReference>
<dbReference type="GO" id="GO:0046856">
    <property type="term" value="P:phosphatidylinositol dephosphorylation"/>
    <property type="evidence" value="ECO:0007669"/>
    <property type="project" value="TreeGrafter"/>
</dbReference>
<evidence type="ECO:0000259" key="1">
    <source>
        <dbReference type="PROSITE" id="PS50275"/>
    </source>
</evidence>
<proteinExistence type="predicted"/>
<dbReference type="EMBL" id="SOZI01000019">
    <property type="protein sequence ID" value="TNY22872.1"/>
    <property type="molecule type" value="Genomic_DNA"/>
</dbReference>
<dbReference type="Pfam" id="PF02383">
    <property type="entry name" value="Syja_N"/>
    <property type="match status" value="1"/>
</dbReference>
<dbReference type="PANTHER" id="PTHR45662">
    <property type="entry name" value="PHOSPHATIDYLINOSITIDE PHOSPHATASE SAC1"/>
    <property type="match status" value="1"/>
</dbReference>
<dbReference type="Proteomes" id="UP000311382">
    <property type="component" value="Unassembled WGS sequence"/>
</dbReference>
<protein>
    <submittedName>
        <fullName evidence="2">SacI homology domain-containing protein</fullName>
    </submittedName>
</protein>
<dbReference type="InterPro" id="IPR002013">
    <property type="entry name" value="SAC_dom"/>
</dbReference>
<evidence type="ECO:0000313" key="3">
    <source>
        <dbReference type="Proteomes" id="UP000311382"/>
    </source>
</evidence>
<dbReference type="STRING" id="5288.A0A5C5G359"/>
<feature type="domain" description="SAC" evidence="1">
    <location>
        <begin position="120"/>
        <end position="477"/>
    </location>
</feature>